<name>A0A1C3UG08_9HYPH</name>
<dbReference type="InterPro" id="IPR020904">
    <property type="entry name" value="Sc_DH/Rdtase_CS"/>
</dbReference>
<evidence type="ECO:0000256" key="2">
    <source>
        <dbReference type="ARBA" id="ARBA00023002"/>
    </source>
</evidence>
<protein>
    <submittedName>
        <fullName evidence="3">NAD(P)-dependent dehydrogenase, short-chain alcohol dehydrogenase family</fullName>
    </submittedName>
</protein>
<dbReference type="AlphaFoldDB" id="A0A1C3UG08"/>
<dbReference type="PANTHER" id="PTHR43477:SF1">
    <property type="entry name" value="DIHYDROANTICAPSIN 7-DEHYDROGENASE"/>
    <property type="match status" value="1"/>
</dbReference>
<keyword evidence="4" id="KW-1185">Reference proteome</keyword>
<dbReference type="PRINTS" id="PR00081">
    <property type="entry name" value="GDHRDH"/>
</dbReference>
<dbReference type="Proteomes" id="UP000199101">
    <property type="component" value="Unassembled WGS sequence"/>
</dbReference>
<proteinExistence type="inferred from homology"/>
<dbReference type="OrthoDB" id="286404at2"/>
<dbReference type="InterPro" id="IPR036291">
    <property type="entry name" value="NAD(P)-bd_dom_sf"/>
</dbReference>
<sequence length="238" mass="25231">MTFSADLFAGRTVVIAGGTSGIGAATGQRFADLGARVLSFGLGASKAPASRRIEYRELDVMKPGTLEAFFPSVEAIDILVNCTGVSRDRGEWEKTAFDEVMAINLRSVMDCCRLARPRMRAGSAIVNIASMYSTFGAADRPAYAASKGAIVQLTKSLAQEYAQADIRVNAVAPGWIVTPLSRALFADEHASTPILRRIPAGRWGASEEVADAIVFLSSDAARYITGACLPVDGGYLTS</sequence>
<dbReference type="EMBL" id="FMAG01000001">
    <property type="protein sequence ID" value="SCB14402.1"/>
    <property type="molecule type" value="Genomic_DNA"/>
</dbReference>
<dbReference type="InterPro" id="IPR051122">
    <property type="entry name" value="SDR_DHRS6-like"/>
</dbReference>
<evidence type="ECO:0000313" key="4">
    <source>
        <dbReference type="Proteomes" id="UP000199101"/>
    </source>
</evidence>
<dbReference type="FunFam" id="3.40.50.720:FF:000084">
    <property type="entry name" value="Short-chain dehydrogenase reductase"/>
    <property type="match status" value="1"/>
</dbReference>
<dbReference type="Gene3D" id="3.40.50.720">
    <property type="entry name" value="NAD(P)-binding Rossmann-like Domain"/>
    <property type="match status" value="1"/>
</dbReference>
<dbReference type="PRINTS" id="PR00080">
    <property type="entry name" value="SDRFAMILY"/>
</dbReference>
<evidence type="ECO:0000313" key="3">
    <source>
        <dbReference type="EMBL" id="SCB14402.1"/>
    </source>
</evidence>
<accession>A0A1C3UG08</accession>
<evidence type="ECO:0000256" key="1">
    <source>
        <dbReference type="ARBA" id="ARBA00006484"/>
    </source>
</evidence>
<dbReference type="STRING" id="410764.GA0061103_2135"/>
<keyword evidence="2" id="KW-0560">Oxidoreductase</keyword>
<dbReference type="Pfam" id="PF13561">
    <property type="entry name" value="adh_short_C2"/>
    <property type="match status" value="1"/>
</dbReference>
<dbReference type="PROSITE" id="PS00061">
    <property type="entry name" value="ADH_SHORT"/>
    <property type="match status" value="1"/>
</dbReference>
<organism evidence="3 4">
    <name type="scientific">Rhizobium multihospitium</name>
    <dbReference type="NCBI Taxonomy" id="410764"/>
    <lineage>
        <taxon>Bacteria</taxon>
        <taxon>Pseudomonadati</taxon>
        <taxon>Pseudomonadota</taxon>
        <taxon>Alphaproteobacteria</taxon>
        <taxon>Hyphomicrobiales</taxon>
        <taxon>Rhizobiaceae</taxon>
        <taxon>Rhizobium/Agrobacterium group</taxon>
        <taxon>Rhizobium</taxon>
    </lineage>
</organism>
<dbReference type="GO" id="GO:0016491">
    <property type="term" value="F:oxidoreductase activity"/>
    <property type="evidence" value="ECO:0007669"/>
    <property type="project" value="UniProtKB-KW"/>
</dbReference>
<dbReference type="PANTHER" id="PTHR43477">
    <property type="entry name" value="DIHYDROANTICAPSIN 7-DEHYDROGENASE"/>
    <property type="match status" value="1"/>
</dbReference>
<dbReference type="CDD" id="cd05233">
    <property type="entry name" value="SDR_c"/>
    <property type="match status" value="1"/>
</dbReference>
<dbReference type="InterPro" id="IPR002347">
    <property type="entry name" value="SDR_fam"/>
</dbReference>
<reference evidence="4" key="1">
    <citation type="submission" date="2016-08" db="EMBL/GenBank/DDBJ databases">
        <authorList>
            <person name="Varghese N."/>
            <person name="Submissions Spin"/>
        </authorList>
    </citation>
    <scope>NUCLEOTIDE SEQUENCE [LARGE SCALE GENOMIC DNA]</scope>
    <source>
        <strain evidence="4">HAMBI 2975</strain>
    </source>
</reference>
<gene>
    <name evidence="3" type="ORF">GA0061103_2135</name>
</gene>
<comment type="similarity">
    <text evidence="1">Belongs to the short-chain dehydrogenases/reductases (SDR) family.</text>
</comment>
<dbReference type="RefSeq" id="WP_092707788.1">
    <property type="nucleotide sequence ID" value="NZ_FMAG01000001.1"/>
</dbReference>
<dbReference type="SUPFAM" id="SSF51735">
    <property type="entry name" value="NAD(P)-binding Rossmann-fold domains"/>
    <property type="match status" value="1"/>
</dbReference>